<feature type="non-terminal residue" evidence="1">
    <location>
        <position position="1"/>
    </location>
</feature>
<name>A0A540KM07_MALBA</name>
<keyword evidence="2" id="KW-1185">Reference proteome</keyword>
<accession>A0A540KM07</accession>
<evidence type="ECO:0000313" key="1">
    <source>
        <dbReference type="EMBL" id="TQD75258.1"/>
    </source>
</evidence>
<protein>
    <submittedName>
        <fullName evidence="1">Uncharacterized protein</fullName>
    </submittedName>
</protein>
<reference evidence="1 2" key="1">
    <citation type="journal article" date="2019" name="G3 (Bethesda)">
        <title>Sequencing of a Wild Apple (Malus baccata) Genome Unravels the Differences Between Cultivated and Wild Apple Species Regarding Disease Resistance and Cold Tolerance.</title>
        <authorList>
            <person name="Chen X."/>
        </authorList>
    </citation>
    <scope>NUCLEOTIDE SEQUENCE [LARGE SCALE GENOMIC DNA]</scope>
    <source>
        <strain evidence="2">cv. Shandingzi</strain>
        <tissue evidence="1">Leaves</tissue>
    </source>
</reference>
<dbReference type="PANTHER" id="PTHR37247:SF1">
    <property type="entry name" value="TRANSMEMBRANE PROTEIN"/>
    <property type="match status" value="1"/>
</dbReference>
<organism evidence="1 2">
    <name type="scientific">Malus baccata</name>
    <name type="common">Siberian crab apple</name>
    <name type="synonym">Pyrus baccata</name>
    <dbReference type="NCBI Taxonomy" id="106549"/>
    <lineage>
        <taxon>Eukaryota</taxon>
        <taxon>Viridiplantae</taxon>
        <taxon>Streptophyta</taxon>
        <taxon>Embryophyta</taxon>
        <taxon>Tracheophyta</taxon>
        <taxon>Spermatophyta</taxon>
        <taxon>Magnoliopsida</taxon>
        <taxon>eudicotyledons</taxon>
        <taxon>Gunneridae</taxon>
        <taxon>Pentapetalae</taxon>
        <taxon>rosids</taxon>
        <taxon>fabids</taxon>
        <taxon>Rosales</taxon>
        <taxon>Rosaceae</taxon>
        <taxon>Amygdaloideae</taxon>
        <taxon>Maleae</taxon>
        <taxon>Malus</taxon>
    </lineage>
</organism>
<gene>
    <name evidence="1" type="ORF">C1H46_039221</name>
</gene>
<dbReference type="EMBL" id="VIEB01001116">
    <property type="protein sequence ID" value="TQD75258.1"/>
    <property type="molecule type" value="Genomic_DNA"/>
</dbReference>
<comment type="caution">
    <text evidence="1">The sequence shown here is derived from an EMBL/GenBank/DDBJ whole genome shotgun (WGS) entry which is preliminary data.</text>
</comment>
<dbReference type="PANTHER" id="PTHR37247">
    <property type="entry name" value="TRANSMEMBRANE PROTEIN"/>
    <property type="match status" value="1"/>
</dbReference>
<sequence length="133" mass="14638">FFICHITGLVHRSSHAKLPFRFRQCNGAKIDNCNDVLVTSRTIVRGGRGIQYLTARRVGTICAASVRIDDDPPHEPYFLSLVKEALKTARLTLVLVVLLIVPLSSTDSASQLSVGFDSQANPLITRSAINYQN</sequence>
<dbReference type="AlphaFoldDB" id="A0A540KM07"/>
<dbReference type="Proteomes" id="UP000315295">
    <property type="component" value="Unassembled WGS sequence"/>
</dbReference>
<proteinExistence type="predicted"/>
<evidence type="ECO:0000313" key="2">
    <source>
        <dbReference type="Proteomes" id="UP000315295"/>
    </source>
</evidence>
<dbReference type="STRING" id="106549.A0A540KM07"/>